<dbReference type="KEGG" id="zin:ZICARI_212"/>
<evidence type="ECO:0000256" key="1">
    <source>
        <dbReference type="ARBA" id="ARBA00010254"/>
    </source>
</evidence>
<evidence type="ECO:0000313" key="5">
    <source>
        <dbReference type="EMBL" id="ADM89816.1"/>
    </source>
</evidence>
<dbReference type="AlphaFoldDB" id="E0TJ39"/>
<evidence type="ECO:0000256" key="2">
    <source>
        <dbReference type="ARBA" id="ARBA00022980"/>
    </source>
</evidence>
<dbReference type="PANTHER" id="PTHR10744:SF1">
    <property type="entry name" value="SMALL RIBOSOMAL SUBUNIT PROTEIN US17M"/>
    <property type="match status" value="1"/>
</dbReference>
<evidence type="ECO:0000256" key="4">
    <source>
        <dbReference type="ARBA" id="ARBA00035311"/>
    </source>
</evidence>
<protein>
    <recommendedName>
        <fullName evidence="4">30S ribosomal protein S17</fullName>
    </recommendedName>
</protein>
<keyword evidence="6" id="KW-1185">Reference proteome</keyword>
<reference key="2">
    <citation type="submission" date="2010-08" db="EMBL/GenBank/DDBJ databases">
        <title>Functional convergence in reduced genomes of bacterial symbionts spanning 200 million years of evolution.</title>
        <authorList>
            <person name="McCutcheon J.P."/>
            <person name="Moran N.A."/>
        </authorList>
    </citation>
    <scope>NUCLEOTIDE SEQUENCE</scope>
    <source>
        <strain>CARI</strain>
    </source>
</reference>
<dbReference type="CDD" id="cd00364">
    <property type="entry name" value="Ribosomal_uS17"/>
    <property type="match status" value="1"/>
</dbReference>
<dbReference type="EMBL" id="CP002161">
    <property type="protein sequence ID" value="ADM89816.1"/>
    <property type="molecule type" value="Genomic_DNA"/>
</dbReference>
<keyword evidence="3" id="KW-0687">Ribonucleoprotein</keyword>
<dbReference type="PANTHER" id="PTHR10744">
    <property type="entry name" value="40S RIBOSOMAL PROTEIN S11 FAMILY MEMBER"/>
    <property type="match status" value="1"/>
</dbReference>
<dbReference type="Gene3D" id="2.40.50.140">
    <property type="entry name" value="Nucleic acid-binding proteins"/>
    <property type="match status" value="1"/>
</dbReference>
<evidence type="ECO:0000313" key="6">
    <source>
        <dbReference type="Proteomes" id="UP000001303"/>
    </source>
</evidence>
<proteinExistence type="inferred from homology"/>
<dbReference type="GO" id="GO:0005840">
    <property type="term" value="C:ribosome"/>
    <property type="evidence" value="ECO:0007669"/>
    <property type="project" value="UniProtKB-KW"/>
</dbReference>
<sequence>MNKNKNKKIFFGKVLSIKNKKTIIVLVKILKKHYLYKKFFFKKKKILVHDEYEIAKLNNIVSFISCKPISKKKFWILKDIINNDTKSN</sequence>
<comment type="similarity">
    <text evidence="1">Belongs to the universal ribosomal protein uS17 family.</text>
</comment>
<dbReference type="GO" id="GO:0003735">
    <property type="term" value="F:structural constituent of ribosome"/>
    <property type="evidence" value="ECO:0007669"/>
    <property type="project" value="InterPro"/>
</dbReference>
<dbReference type="SUPFAM" id="SSF50249">
    <property type="entry name" value="Nucleic acid-binding proteins"/>
    <property type="match status" value="1"/>
</dbReference>
<dbReference type="GO" id="GO:1990904">
    <property type="term" value="C:ribonucleoprotein complex"/>
    <property type="evidence" value="ECO:0007669"/>
    <property type="project" value="UniProtKB-KW"/>
</dbReference>
<name>E0TJ39_ZINIC</name>
<dbReference type="GO" id="GO:0006412">
    <property type="term" value="P:translation"/>
    <property type="evidence" value="ECO:0007669"/>
    <property type="project" value="InterPro"/>
</dbReference>
<gene>
    <name evidence="5" type="primary">rpsQ</name>
    <name evidence="5" type="ordered locus">ZICARI_212</name>
</gene>
<evidence type="ECO:0000256" key="3">
    <source>
        <dbReference type="ARBA" id="ARBA00023274"/>
    </source>
</evidence>
<accession>E0TJ39</accession>
<organism evidence="5 6">
    <name type="scientific">Zinderia insecticola (strain CARI)</name>
    <dbReference type="NCBI Taxonomy" id="871271"/>
    <lineage>
        <taxon>Bacteria</taxon>
        <taxon>Pseudomonadati</taxon>
        <taxon>Pseudomonadota</taxon>
        <taxon>Betaproteobacteria</taxon>
        <taxon>Burkholderiales</taxon>
        <taxon>Oxalobacteraceae</taxon>
        <taxon>Candidatus Zinderia</taxon>
    </lineage>
</organism>
<dbReference type="HOGENOM" id="CLU_073626_1_1_4"/>
<reference evidence="5 6" key="1">
    <citation type="journal article" date="2010" name="Genome Biol. Evol.">
        <title>Functional convergence in reduced genomes of bacterial symbionts spanning 200 My of evolution.</title>
        <authorList>
            <person name="McCutcheon J.P."/>
            <person name="Moran N.A."/>
        </authorList>
    </citation>
    <scope>NUCLEOTIDE SEQUENCE [LARGE SCALE GENOMIC DNA]</scope>
    <source>
        <strain evidence="5 6">CARI</strain>
    </source>
</reference>
<dbReference type="Proteomes" id="UP000001303">
    <property type="component" value="Chromosome"/>
</dbReference>
<keyword evidence="2" id="KW-0689">Ribosomal protein</keyword>
<dbReference type="InterPro" id="IPR000266">
    <property type="entry name" value="Ribosomal_uS17"/>
</dbReference>
<dbReference type="InterPro" id="IPR012340">
    <property type="entry name" value="NA-bd_OB-fold"/>
</dbReference>
<dbReference type="Pfam" id="PF00366">
    <property type="entry name" value="Ribosomal_S17"/>
    <property type="match status" value="1"/>
</dbReference>
<dbReference type="STRING" id="871271.ZICARI_212"/>